<proteinExistence type="predicted"/>
<evidence type="ECO:0000256" key="1">
    <source>
        <dbReference type="SAM" id="SignalP"/>
    </source>
</evidence>
<organism evidence="2 3">
    <name type="scientific">Ancylostoma caninum</name>
    <name type="common">Dog hookworm</name>
    <dbReference type="NCBI Taxonomy" id="29170"/>
    <lineage>
        <taxon>Eukaryota</taxon>
        <taxon>Metazoa</taxon>
        <taxon>Ecdysozoa</taxon>
        <taxon>Nematoda</taxon>
        <taxon>Chromadorea</taxon>
        <taxon>Rhabditida</taxon>
        <taxon>Rhabditina</taxon>
        <taxon>Rhabditomorpha</taxon>
        <taxon>Strongyloidea</taxon>
        <taxon>Ancylostomatidae</taxon>
        <taxon>Ancylostomatinae</taxon>
        <taxon>Ancylostoma</taxon>
    </lineage>
</organism>
<accession>A0A368H1V0</accession>
<dbReference type="Proteomes" id="UP000252519">
    <property type="component" value="Unassembled WGS sequence"/>
</dbReference>
<evidence type="ECO:0008006" key="4">
    <source>
        <dbReference type="Google" id="ProtNLM"/>
    </source>
</evidence>
<dbReference type="AlphaFoldDB" id="A0A368H1V0"/>
<protein>
    <recommendedName>
        <fullName evidence="4">SXP/RAL-2 family protein Ani s 5-like cation-binding domain-containing protein</fullName>
    </recommendedName>
</protein>
<dbReference type="EMBL" id="JOJR01000021">
    <property type="protein sequence ID" value="RCN50593.1"/>
    <property type="molecule type" value="Genomic_DNA"/>
</dbReference>
<name>A0A368H1V0_ANCCA</name>
<evidence type="ECO:0000313" key="2">
    <source>
        <dbReference type="EMBL" id="RCN50593.1"/>
    </source>
</evidence>
<evidence type="ECO:0000313" key="3">
    <source>
        <dbReference type="Proteomes" id="UP000252519"/>
    </source>
</evidence>
<reference evidence="2 3" key="1">
    <citation type="submission" date="2014-10" db="EMBL/GenBank/DDBJ databases">
        <title>Draft genome of the hookworm Ancylostoma caninum.</title>
        <authorList>
            <person name="Mitreva M."/>
        </authorList>
    </citation>
    <scope>NUCLEOTIDE SEQUENCE [LARGE SCALE GENOMIC DNA]</scope>
    <source>
        <strain evidence="2 3">Baltimore</strain>
    </source>
</reference>
<keyword evidence="3" id="KW-1185">Reference proteome</keyword>
<comment type="caution">
    <text evidence="2">The sequence shown here is derived from an EMBL/GenBank/DDBJ whole genome shotgun (WGS) entry which is preliminary data.</text>
</comment>
<feature type="signal peptide" evidence="1">
    <location>
        <begin position="1"/>
        <end position="18"/>
    </location>
</feature>
<keyword evidence="1" id="KW-0732">Signal</keyword>
<feature type="chain" id="PRO_5016645403" description="SXP/RAL-2 family protein Ani s 5-like cation-binding domain-containing protein" evidence="1">
    <location>
        <begin position="19"/>
        <end position="91"/>
    </location>
</feature>
<sequence>MVKILVLIIAIVASTIYAYPPGKFTRYREETLFLLNPIPGVSEESMTKLRKMLTPVPSTVEDTEKVIHEWVSGLPAKEKEVFTRGSEVVSP</sequence>
<gene>
    <name evidence="2" type="ORF">ANCCAN_03206</name>
</gene>